<accession>A0A3B1E9G7</accession>
<keyword evidence="1 4" id="KW-0328">Glycosyltransferase</keyword>
<dbReference type="GO" id="GO:0005829">
    <property type="term" value="C:cytosol"/>
    <property type="evidence" value="ECO:0007669"/>
    <property type="project" value="TreeGrafter"/>
</dbReference>
<feature type="binding site" evidence="4">
    <location>
        <position position="91"/>
    </location>
    <ligand>
        <name>Mg(2+)</name>
        <dbReference type="ChEBI" id="CHEBI:18420"/>
        <label>1</label>
    </ligand>
</feature>
<dbReference type="Gene3D" id="3.40.1030.10">
    <property type="entry name" value="Nucleoside phosphorylase/phosphoribosyltransferase catalytic domain"/>
    <property type="match status" value="1"/>
</dbReference>
<dbReference type="EC" id="2.4.2.18" evidence="4"/>
<dbReference type="HAMAP" id="MF_00211">
    <property type="entry name" value="TrpD"/>
    <property type="match status" value="1"/>
</dbReference>
<proteinExistence type="inferred from homology"/>
<feature type="domain" description="Glycosyl transferase family 3" evidence="5">
    <location>
        <begin position="72"/>
        <end position="320"/>
    </location>
</feature>
<comment type="catalytic activity">
    <reaction evidence="4">
        <text>N-(5-phospho-beta-D-ribosyl)anthranilate + diphosphate = 5-phospho-alpha-D-ribose 1-diphosphate + anthranilate</text>
        <dbReference type="Rhea" id="RHEA:11768"/>
        <dbReference type="ChEBI" id="CHEBI:16567"/>
        <dbReference type="ChEBI" id="CHEBI:18277"/>
        <dbReference type="ChEBI" id="CHEBI:33019"/>
        <dbReference type="ChEBI" id="CHEBI:58017"/>
        <dbReference type="EC" id="2.4.2.18"/>
    </reaction>
</comment>
<dbReference type="InterPro" id="IPR017459">
    <property type="entry name" value="Glycosyl_Trfase_fam3_N_dom"/>
</dbReference>
<name>A0A3B1E9G7_9GAMM</name>
<feature type="binding site" evidence="4">
    <location>
        <begin position="107"/>
        <end position="115"/>
    </location>
    <ligand>
        <name>5-phospho-alpha-D-ribose 1-diphosphate</name>
        <dbReference type="ChEBI" id="CHEBI:58017"/>
    </ligand>
</feature>
<dbReference type="Pfam" id="PF00591">
    <property type="entry name" value="Glycos_transf_3"/>
    <property type="match status" value="1"/>
</dbReference>
<feature type="binding site" evidence="4">
    <location>
        <position position="110"/>
    </location>
    <ligand>
        <name>anthranilate</name>
        <dbReference type="ChEBI" id="CHEBI:16567"/>
        <label>1</label>
    </ligand>
</feature>
<dbReference type="AlphaFoldDB" id="A0A3B1E9G7"/>
<dbReference type="EMBL" id="LR025085">
    <property type="protein sequence ID" value="VAX76519.1"/>
    <property type="molecule type" value="Genomic_DNA"/>
</dbReference>
<feature type="binding site" evidence="4">
    <location>
        <position position="87"/>
    </location>
    <ligand>
        <name>5-phospho-alpha-D-ribose 1-diphosphate</name>
        <dbReference type="ChEBI" id="CHEBI:58017"/>
    </ligand>
</feature>
<keyword evidence="3 4" id="KW-0822">Tryptophan biosynthesis</keyword>
<feature type="binding site" evidence="4">
    <location>
        <position position="223"/>
    </location>
    <ligand>
        <name>Mg(2+)</name>
        <dbReference type="ChEBI" id="CHEBI:18420"/>
        <label>2</label>
    </ligand>
</feature>
<dbReference type="UniPathway" id="UPA00035">
    <property type="reaction ID" value="UER00041"/>
</dbReference>
<keyword evidence="4" id="KW-0460">Magnesium</keyword>
<dbReference type="InterPro" id="IPR035902">
    <property type="entry name" value="Nuc_phospho_transferase"/>
</dbReference>
<keyword evidence="4" id="KW-0057">Aromatic amino acid biosynthesis</keyword>
<dbReference type="InterPro" id="IPR000312">
    <property type="entry name" value="Glycosyl_Trfase_fam3"/>
</dbReference>
<keyword evidence="4" id="KW-0479">Metal-binding</keyword>
<dbReference type="Proteomes" id="UP000271849">
    <property type="component" value="Chromosome"/>
</dbReference>
<comment type="pathway">
    <text evidence="4">Amino-acid biosynthesis; L-tryptophan biosynthesis; L-tryptophan from chorismate: step 2/5.</text>
</comment>
<dbReference type="Gene3D" id="1.20.970.10">
    <property type="entry name" value="Transferase, Pyrimidine Nucleoside Phosphorylase, Chain C"/>
    <property type="match status" value="1"/>
</dbReference>
<dbReference type="SUPFAM" id="SSF47648">
    <property type="entry name" value="Nucleoside phosphorylase/phosphoribosyltransferase N-terminal domain"/>
    <property type="match status" value="1"/>
</dbReference>
<evidence type="ECO:0000259" key="5">
    <source>
        <dbReference type="Pfam" id="PF00591"/>
    </source>
</evidence>
<feature type="binding site" evidence="4">
    <location>
        <position position="165"/>
    </location>
    <ligand>
        <name>anthranilate</name>
        <dbReference type="ChEBI" id="CHEBI:16567"/>
        <label>2</label>
    </ligand>
</feature>
<feature type="binding site" evidence="4">
    <location>
        <position position="224"/>
    </location>
    <ligand>
        <name>Mg(2+)</name>
        <dbReference type="ChEBI" id="CHEBI:18420"/>
        <label>2</label>
    </ligand>
</feature>
<dbReference type="GO" id="GO:0004048">
    <property type="term" value="F:anthranilate phosphoribosyltransferase activity"/>
    <property type="evidence" value="ECO:0007669"/>
    <property type="project" value="UniProtKB-UniRule"/>
</dbReference>
<dbReference type="InterPro" id="IPR036320">
    <property type="entry name" value="Glycosyl_Trfase_fam3_N_dom_sf"/>
</dbReference>
<evidence type="ECO:0000256" key="2">
    <source>
        <dbReference type="ARBA" id="ARBA00022679"/>
    </source>
</evidence>
<comment type="subunit">
    <text evidence="4">Homodimer.</text>
</comment>
<feature type="binding site" evidence="4">
    <location>
        <position position="224"/>
    </location>
    <ligand>
        <name>Mg(2+)</name>
        <dbReference type="ChEBI" id="CHEBI:18420"/>
        <label>1</label>
    </ligand>
</feature>
<gene>
    <name evidence="4 7" type="primary">trpD</name>
    <name evidence="7" type="ORF">BUCINSTRO3249_0185</name>
</gene>
<dbReference type="OrthoDB" id="9806430at2"/>
<dbReference type="STRING" id="1921549.GCA_900128825_00184"/>
<dbReference type="SUPFAM" id="SSF52418">
    <property type="entry name" value="Nucleoside phosphorylase/phosphoribosyltransferase catalytic domain"/>
    <property type="match status" value="1"/>
</dbReference>
<dbReference type="PANTHER" id="PTHR43285:SF2">
    <property type="entry name" value="ANTHRANILATE PHOSPHORIBOSYLTRANSFERASE"/>
    <property type="match status" value="1"/>
</dbReference>
<comment type="cofactor">
    <cofactor evidence="4">
        <name>Mg(2+)</name>
        <dbReference type="ChEBI" id="CHEBI:18420"/>
    </cofactor>
    <text evidence="4">Binds 2 magnesium ions per monomer.</text>
</comment>
<comment type="function">
    <text evidence="4">Catalyzes the transfer of the phosphoribosyl group of 5-phosphorylribose-1-pyrophosphate (PRPP) to anthranilate to yield N-(5'-phosphoribosyl)-anthranilate (PRA).</text>
</comment>
<dbReference type="InterPro" id="IPR005940">
    <property type="entry name" value="Anthranilate_Pribosyl_Tfrase"/>
</dbReference>
<evidence type="ECO:0000256" key="4">
    <source>
        <dbReference type="HAMAP-Rule" id="MF_00211"/>
    </source>
</evidence>
<sequence>MKNFLKKIYNGSYLSELESYNLFNNIFNKKFNDIQVSSILSILSSRNEKYEEVMGVYKAIKKNSKYFPKIDYNISDIVGTGGDQKNSFNISTVSSLVAASYGIKIAKICNFSASSHTGSADLLKKLKININISAKQSKYILDKCNVCFLLANSYYKIFKDLSKIRALLKIKTIFNILGPLLNPAQPNHILIGVYKPELMSLYERALYQLKYKKYMIIHSGGIDEATLYDKTNVVEVKNNNILKYTLFPKDFGLKKQPRDCILYKNPTENYLETIKLFQGKGEPVYTQTIAINVALLMKLLGNNDISKNTLNIINFIKTGKVYPFVLKLSQLYKKFN</sequence>
<dbReference type="Pfam" id="PF02885">
    <property type="entry name" value="Glycos_trans_3N"/>
    <property type="match status" value="1"/>
</dbReference>
<comment type="similarity">
    <text evidence="4">Belongs to the anthranilate phosphoribosyltransferase family.</text>
</comment>
<evidence type="ECO:0000313" key="8">
    <source>
        <dbReference type="Proteomes" id="UP000271849"/>
    </source>
</evidence>
<dbReference type="NCBIfam" id="TIGR01245">
    <property type="entry name" value="trpD"/>
    <property type="match status" value="1"/>
</dbReference>
<reference evidence="8" key="1">
    <citation type="submission" date="2018-09" db="EMBL/GenBank/DDBJ databases">
        <authorList>
            <person name="Manzano-Marin A."/>
            <person name="Manzano-Marin A."/>
        </authorList>
    </citation>
    <scope>NUCLEOTIDE SEQUENCE [LARGE SCALE GENOMIC DNA]</scope>
    <source>
        <strain evidence="8">BuCistrobi</strain>
    </source>
</reference>
<feature type="binding site" evidence="4">
    <location>
        <begin position="89"/>
        <end position="92"/>
    </location>
    <ligand>
        <name>5-phospho-alpha-D-ribose 1-diphosphate</name>
        <dbReference type="ChEBI" id="CHEBI:58017"/>
    </ligand>
</feature>
<evidence type="ECO:0000259" key="6">
    <source>
        <dbReference type="Pfam" id="PF02885"/>
    </source>
</evidence>
<protein>
    <recommendedName>
        <fullName evidence="4">Anthranilate phosphoribosyltransferase</fullName>
        <ecNumber evidence="4">2.4.2.18</ecNumber>
    </recommendedName>
</protein>
<evidence type="ECO:0000256" key="3">
    <source>
        <dbReference type="ARBA" id="ARBA00022822"/>
    </source>
</evidence>
<dbReference type="GO" id="GO:0000162">
    <property type="term" value="P:L-tryptophan biosynthetic process"/>
    <property type="evidence" value="ECO:0007669"/>
    <property type="project" value="UniProtKB-UniRule"/>
</dbReference>
<feature type="binding site" evidence="4">
    <location>
        <begin position="82"/>
        <end position="83"/>
    </location>
    <ligand>
        <name>5-phospho-alpha-D-ribose 1-diphosphate</name>
        <dbReference type="ChEBI" id="CHEBI:58017"/>
    </ligand>
</feature>
<evidence type="ECO:0000256" key="1">
    <source>
        <dbReference type="ARBA" id="ARBA00022676"/>
    </source>
</evidence>
<evidence type="ECO:0000313" key="7">
    <source>
        <dbReference type="EMBL" id="VAX76519.1"/>
    </source>
</evidence>
<comment type="caution">
    <text evidence="4">Lacks conserved residue(s) required for the propagation of feature annotation.</text>
</comment>
<feature type="binding site" evidence="4">
    <location>
        <position position="79"/>
    </location>
    <ligand>
        <name>anthranilate</name>
        <dbReference type="ChEBI" id="CHEBI:16567"/>
        <label>1</label>
    </ligand>
</feature>
<feature type="domain" description="Glycosyl transferase family 3 N-terminal" evidence="6">
    <location>
        <begin position="2"/>
        <end position="61"/>
    </location>
</feature>
<keyword evidence="4" id="KW-0028">Amino-acid biosynthesis</keyword>
<dbReference type="GO" id="GO:0000287">
    <property type="term" value="F:magnesium ion binding"/>
    <property type="evidence" value="ECO:0007669"/>
    <property type="project" value="UniProtKB-UniRule"/>
</dbReference>
<feature type="binding site" evidence="4">
    <location>
        <position position="79"/>
    </location>
    <ligand>
        <name>5-phospho-alpha-D-ribose 1-diphosphate</name>
        <dbReference type="ChEBI" id="CHEBI:58017"/>
    </ligand>
</feature>
<keyword evidence="2 4" id="KW-0808">Transferase</keyword>
<feature type="binding site" evidence="4">
    <location>
        <position position="119"/>
    </location>
    <ligand>
        <name>5-phospho-alpha-D-ribose 1-diphosphate</name>
        <dbReference type="ChEBI" id="CHEBI:58017"/>
    </ligand>
</feature>
<organism evidence="7 8">
    <name type="scientific">Buchnera aphidicola</name>
    <name type="common">Cinara strobi</name>
    <dbReference type="NCBI Taxonomy" id="1921549"/>
    <lineage>
        <taxon>Bacteria</taxon>
        <taxon>Pseudomonadati</taxon>
        <taxon>Pseudomonadota</taxon>
        <taxon>Gammaproteobacteria</taxon>
        <taxon>Enterobacterales</taxon>
        <taxon>Erwiniaceae</taxon>
        <taxon>Buchnera</taxon>
    </lineage>
</organism>
<dbReference type="PANTHER" id="PTHR43285">
    <property type="entry name" value="ANTHRANILATE PHOSPHORIBOSYLTRANSFERASE"/>
    <property type="match status" value="1"/>
</dbReference>
<dbReference type="RefSeq" id="WP_158349065.1">
    <property type="nucleotide sequence ID" value="NZ_LR025085.1"/>
</dbReference>